<evidence type="ECO:0000313" key="1">
    <source>
        <dbReference type="EMBL" id="GAT44594.1"/>
    </source>
</evidence>
<dbReference type="EMBL" id="DF839870">
    <property type="protein sequence ID" value="GAT44594.1"/>
    <property type="molecule type" value="Genomic_DNA"/>
</dbReference>
<name>A0ABQ0L0A2_MYCCL</name>
<accession>A0ABQ0L0A2</accession>
<reference evidence="1" key="1">
    <citation type="submission" date="2014-09" db="EMBL/GenBank/DDBJ databases">
        <title>Genome sequence of the luminous mushroom Mycena chlorophos for searching fungal bioluminescence genes.</title>
        <authorList>
            <person name="Tanaka Y."/>
            <person name="Kasuga D."/>
            <person name="Oba Y."/>
            <person name="Hase S."/>
            <person name="Sato K."/>
            <person name="Oba Y."/>
            <person name="Sakakibara Y."/>
        </authorList>
    </citation>
    <scope>NUCLEOTIDE SEQUENCE</scope>
</reference>
<gene>
    <name evidence="1" type="ORF">MCHLO_02209</name>
</gene>
<sequence>MVRAILEGRKTVTRRIVKGVRDDNNMVLKKATKTRCGIITHVIDAPKKGLCPYGNVGDRLWVKETWGAITGTWDENDNLVDWNPDRPAQAIREMPYGNGYYTGHVIYRADGEHEWAGDDDGYGEPRSAWKPSIHMPRAASRIILEVTDVRVELLQDTTDSDAEAEGIERRVIGDGWREYGLDPRDEAAGTPPMLSARDSFRSLWESLNGAGSWEATPWVWRVEFKQIEVAA</sequence>
<protein>
    <recommendedName>
        <fullName evidence="3">Morphogenetic protein</fullName>
    </recommendedName>
</protein>
<evidence type="ECO:0008006" key="3">
    <source>
        <dbReference type="Google" id="ProtNLM"/>
    </source>
</evidence>
<dbReference type="Proteomes" id="UP000815677">
    <property type="component" value="Unassembled WGS sequence"/>
</dbReference>
<organism evidence="1 2">
    <name type="scientific">Mycena chlorophos</name>
    <name type="common">Agaric fungus</name>
    <name type="synonym">Agaricus chlorophos</name>
    <dbReference type="NCBI Taxonomy" id="658473"/>
    <lineage>
        <taxon>Eukaryota</taxon>
        <taxon>Fungi</taxon>
        <taxon>Dikarya</taxon>
        <taxon>Basidiomycota</taxon>
        <taxon>Agaricomycotina</taxon>
        <taxon>Agaricomycetes</taxon>
        <taxon>Agaricomycetidae</taxon>
        <taxon>Agaricales</taxon>
        <taxon>Marasmiineae</taxon>
        <taxon>Mycenaceae</taxon>
        <taxon>Mycena</taxon>
    </lineage>
</organism>
<proteinExistence type="predicted"/>
<keyword evidence="2" id="KW-1185">Reference proteome</keyword>
<evidence type="ECO:0000313" key="2">
    <source>
        <dbReference type="Proteomes" id="UP000815677"/>
    </source>
</evidence>